<dbReference type="OrthoDB" id="420055at2759"/>
<feature type="region of interest" description="Disordered" evidence="1">
    <location>
        <begin position="500"/>
        <end position="528"/>
    </location>
</feature>
<dbReference type="AlphaFoldDB" id="A0A812QLD6"/>
<evidence type="ECO:0000256" key="1">
    <source>
        <dbReference type="SAM" id="MobiDB-lite"/>
    </source>
</evidence>
<protein>
    <submittedName>
        <fullName evidence="2">Uncharacterized protein</fullName>
    </submittedName>
</protein>
<feature type="region of interest" description="Disordered" evidence="1">
    <location>
        <begin position="1"/>
        <end position="26"/>
    </location>
</feature>
<sequence length="957" mass="105672">MGGKRKASDTVPKAKAGEKKAAKAKAKPKPLVVKPCTELELSKDSLNAHVLAHLASCDATTLKEECFAGILEEPPNGTCGLLPYDAGVATAKLSKGEPYCCAAPLWWLNLNWELQPGVPKYKCRLDCLQKHFFSKAAFIKKEVLVYVEMPELPHLNKGQLLAFDSPEIRDAFRQALAAAVNHARDMEITDRQEALKPWKDAMLSVPFRFKAIEAEQHVTNTLFSPDSIIQEREDVGVLHENMRTSALMRSFEVMDLKRQLESGENAEKQTKQSLRDKYSDIKMAKGSEPVTVTFVEQAQMIHNSAAMSSPRVRNILLRFDEQGLENPMDSLHKIREVIVQSDKTKTDNLEWNFEMLFDFWQTCSEGGGKRDNISLGLLEGKMTGWNGKSLPQLFLYKRSLLHFLWKTMEKMTWHSEVKELLRSVTVSVVACRRHLGTLDKPAAFEQRAGWPESADALLLAIESLVYSYQHDEKILASLKNRKSVEECLKHADLKHFMEAVDKTPPDGNVDDANDGIGEEEDDGECAEEEGGDALPAVLDCNRSAAEMFMHNSSADTDDKVLEMRNKINMGVKGAERRVKGLVKLVAETSESSDLQALIANTSALKVQGSKKHYNVTVVDAKLLCESGVQAKYRPPPTRQTQLTKLLEAAYGAKGSDWTIGDAIVALDGGKADFEEKILKALPQAKKLHLTKYYVTYTSESLEGRIQRQHQETSLNQMECVYVFTVEPLSVIARPRATMPTQTTRGNVIGPLTAVKWSDAKECWNIRWVDKKKMLGAENLAVPDDKGEEKACKNSDVIPALFWESPETLAQEICHSLGAVAVLDLSAGSGHWALSCLRLRLPYVGVTLTATHSSMLEKKLTSKVLSLMSVSGNSLFDAAHASALQEATKGQEENTKNQKKRPAPKPKVRPEPAVGQNAGEGGQDEADGAAGGGSGGGEEGEGNTSREDLLKKIRMTMA</sequence>
<accession>A0A812QLD6</accession>
<name>A0A812QLD6_9DINO</name>
<keyword evidence="3" id="KW-1185">Reference proteome</keyword>
<feature type="compositionally biased region" description="Acidic residues" evidence="1">
    <location>
        <begin position="508"/>
        <end position="528"/>
    </location>
</feature>
<evidence type="ECO:0000313" key="2">
    <source>
        <dbReference type="EMBL" id="CAE7392855.1"/>
    </source>
</evidence>
<proteinExistence type="predicted"/>
<reference evidence="2" key="1">
    <citation type="submission" date="2021-02" db="EMBL/GenBank/DDBJ databases">
        <authorList>
            <person name="Dougan E. K."/>
            <person name="Rhodes N."/>
            <person name="Thang M."/>
            <person name="Chan C."/>
        </authorList>
    </citation>
    <scope>NUCLEOTIDE SEQUENCE</scope>
</reference>
<comment type="caution">
    <text evidence="2">The sequence shown here is derived from an EMBL/GenBank/DDBJ whole genome shotgun (WGS) entry which is preliminary data.</text>
</comment>
<gene>
    <name evidence="2" type="ORF">SNAT2548_LOCUS21410</name>
</gene>
<feature type="compositionally biased region" description="Basic residues" evidence="1">
    <location>
        <begin position="896"/>
        <end position="906"/>
    </location>
</feature>
<dbReference type="EMBL" id="CAJNDS010002251">
    <property type="protein sequence ID" value="CAE7392855.1"/>
    <property type="molecule type" value="Genomic_DNA"/>
</dbReference>
<feature type="region of interest" description="Disordered" evidence="1">
    <location>
        <begin position="884"/>
        <end position="957"/>
    </location>
</feature>
<evidence type="ECO:0000313" key="3">
    <source>
        <dbReference type="Proteomes" id="UP000604046"/>
    </source>
</evidence>
<organism evidence="2 3">
    <name type="scientific">Symbiodinium natans</name>
    <dbReference type="NCBI Taxonomy" id="878477"/>
    <lineage>
        <taxon>Eukaryota</taxon>
        <taxon>Sar</taxon>
        <taxon>Alveolata</taxon>
        <taxon>Dinophyceae</taxon>
        <taxon>Suessiales</taxon>
        <taxon>Symbiodiniaceae</taxon>
        <taxon>Symbiodinium</taxon>
    </lineage>
</organism>
<dbReference type="Proteomes" id="UP000604046">
    <property type="component" value="Unassembled WGS sequence"/>
</dbReference>